<gene>
    <name evidence="2" type="ORF">VSDG_04643</name>
</gene>
<feature type="compositionally biased region" description="Pro residues" evidence="1">
    <location>
        <begin position="32"/>
        <end position="44"/>
    </location>
</feature>
<keyword evidence="3" id="KW-1185">Reference proteome</keyword>
<reference evidence="2 3" key="1">
    <citation type="submission" date="2015-09" db="EMBL/GenBank/DDBJ databases">
        <title>Host preference determinants of Valsa canker pathogens revealed by comparative genomics.</title>
        <authorList>
            <person name="Yin Z."/>
            <person name="Huang L."/>
        </authorList>
    </citation>
    <scope>NUCLEOTIDE SEQUENCE [LARGE SCALE GENOMIC DNA]</scope>
    <source>
        <strain evidence="2 3">YSFL</strain>
    </source>
</reference>
<evidence type="ECO:0000256" key="1">
    <source>
        <dbReference type="SAM" id="MobiDB-lite"/>
    </source>
</evidence>
<organism evidence="2 3">
    <name type="scientific">Cytospora chrysosperma</name>
    <name type="common">Cytospora canker fungus</name>
    <name type="synonym">Sphaeria chrysosperma</name>
    <dbReference type="NCBI Taxonomy" id="252740"/>
    <lineage>
        <taxon>Eukaryota</taxon>
        <taxon>Fungi</taxon>
        <taxon>Dikarya</taxon>
        <taxon>Ascomycota</taxon>
        <taxon>Pezizomycotina</taxon>
        <taxon>Sordariomycetes</taxon>
        <taxon>Sordariomycetidae</taxon>
        <taxon>Diaporthales</taxon>
        <taxon>Cytosporaceae</taxon>
        <taxon>Cytospora</taxon>
    </lineage>
</organism>
<comment type="caution">
    <text evidence="2">The sequence shown here is derived from an EMBL/GenBank/DDBJ whole genome shotgun (WGS) entry which is preliminary data.</text>
</comment>
<dbReference type="EMBL" id="LJZO01000016">
    <property type="protein sequence ID" value="ROV97645.1"/>
    <property type="molecule type" value="Genomic_DNA"/>
</dbReference>
<feature type="region of interest" description="Disordered" evidence="1">
    <location>
        <begin position="1"/>
        <end position="51"/>
    </location>
</feature>
<name>A0A423W2U8_CYTCH</name>
<dbReference type="Proteomes" id="UP000284375">
    <property type="component" value="Unassembled WGS sequence"/>
</dbReference>
<protein>
    <submittedName>
        <fullName evidence="2">Uncharacterized protein</fullName>
    </submittedName>
</protein>
<dbReference type="AlphaFoldDB" id="A0A423W2U8"/>
<proteinExistence type="predicted"/>
<sequence length="145" mass="15006">MGATCPSGKFARKISSTTPIKDLGSSTRLSSTPPPPLSRPPPAPFFTGPRTAGRPVPYPMNCATAWSTSGPSRYTAGSFPHCQGGVVHRDGIKIFEVAWGELLGPPEHLARVPHSAAGLGALCPALQGRVDAPGLIVALLTGEEL</sequence>
<evidence type="ECO:0000313" key="3">
    <source>
        <dbReference type="Proteomes" id="UP000284375"/>
    </source>
</evidence>
<evidence type="ECO:0000313" key="2">
    <source>
        <dbReference type="EMBL" id="ROV97645.1"/>
    </source>
</evidence>
<accession>A0A423W2U8</accession>